<dbReference type="InterPro" id="IPR011621">
    <property type="entry name" value="Metal-dep_PHydrolase_7TM_intra"/>
</dbReference>
<dbReference type="PANTHER" id="PTHR36442:SF1">
    <property type="entry name" value="CYCLIC-DI-AMP PHOSPHODIESTERASE PGPH"/>
    <property type="match status" value="1"/>
</dbReference>
<feature type="domain" description="HD/PDEase" evidence="3">
    <location>
        <begin position="532"/>
        <end position="691"/>
    </location>
</feature>
<dbReference type="InterPro" id="IPR011624">
    <property type="entry name" value="Metal-dep_PHydrolase_7TM_extra"/>
</dbReference>
<keyword evidence="2" id="KW-0812">Transmembrane</keyword>
<reference evidence="4 5" key="1">
    <citation type="submission" date="2019-07" db="EMBL/GenBank/DDBJ databases">
        <title>Genomic Encyclopedia of Type Strains, Phase IV (KMG-IV): sequencing the most valuable type-strain genomes for metagenomic binning, comparative biology and taxonomic classification.</title>
        <authorList>
            <person name="Goeker M."/>
        </authorList>
    </citation>
    <scope>NUCLEOTIDE SEQUENCE [LARGE SCALE GENOMIC DNA]</scope>
    <source>
        <strain evidence="4 5">SS015</strain>
    </source>
</reference>
<dbReference type="SMART" id="SM00471">
    <property type="entry name" value="HDc"/>
    <property type="match status" value="1"/>
</dbReference>
<gene>
    <name evidence="4" type="ORF">EDC39_101188</name>
</gene>
<feature type="transmembrane region" description="Helical" evidence="2">
    <location>
        <begin position="482"/>
        <end position="507"/>
    </location>
</feature>
<dbReference type="CDD" id="cd00077">
    <property type="entry name" value="HDc"/>
    <property type="match status" value="1"/>
</dbReference>
<name>A0A5D3WN81_9BACT</name>
<dbReference type="Pfam" id="PF07698">
    <property type="entry name" value="7TM-7TMR_HD"/>
    <property type="match status" value="1"/>
</dbReference>
<dbReference type="Pfam" id="PF07697">
    <property type="entry name" value="7TMR-HDED"/>
    <property type="match status" value="1"/>
</dbReference>
<dbReference type="InterPro" id="IPR052722">
    <property type="entry name" value="PgpH_phosphodiesterase"/>
</dbReference>
<feature type="transmembrane region" description="Helical" evidence="2">
    <location>
        <begin position="451"/>
        <end position="470"/>
    </location>
</feature>
<dbReference type="OrthoDB" id="9806952at2"/>
<dbReference type="NCBIfam" id="TIGR00277">
    <property type="entry name" value="HDIG"/>
    <property type="match status" value="1"/>
</dbReference>
<dbReference type="SUPFAM" id="SSF109604">
    <property type="entry name" value="HD-domain/PDEase-like"/>
    <property type="match status" value="1"/>
</dbReference>
<protein>
    <submittedName>
        <fullName evidence="4">Metal dependent phosphohydrolase</fullName>
    </submittedName>
</protein>
<keyword evidence="2" id="KW-0472">Membrane</keyword>
<dbReference type="Pfam" id="PF01966">
    <property type="entry name" value="HD"/>
    <property type="match status" value="1"/>
</dbReference>
<feature type="transmembrane region" description="Helical" evidence="2">
    <location>
        <begin position="310"/>
        <end position="331"/>
    </location>
</feature>
<evidence type="ECO:0000256" key="2">
    <source>
        <dbReference type="SAM" id="Phobius"/>
    </source>
</evidence>
<organism evidence="4 5">
    <name type="scientific">Geothermobacter ehrlichii</name>
    <dbReference type="NCBI Taxonomy" id="213224"/>
    <lineage>
        <taxon>Bacteria</taxon>
        <taxon>Pseudomonadati</taxon>
        <taxon>Thermodesulfobacteriota</taxon>
        <taxon>Desulfuromonadia</taxon>
        <taxon>Desulfuromonadales</taxon>
        <taxon>Geothermobacteraceae</taxon>
        <taxon>Geothermobacter</taxon>
    </lineage>
</organism>
<evidence type="ECO:0000313" key="4">
    <source>
        <dbReference type="EMBL" id="TYP00028.1"/>
    </source>
</evidence>
<comment type="caution">
    <text evidence="4">The sequence shown here is derived from an EMBL/GenBank/DDBJ whole genome shotgun (WGS) entry which is preliminary data.</text>
</comment>
<dbReference type="InterPro" id="IPR006675">
    <property type="entry name" value="HDIG_dom"/>
</dbReference>
<dbReference type="EMBL" id="VNIB01000001">
    <property type="protein sequence ID" value="TYP00028.1"/>
    <property type="molecule type" value="Genomic_DNA"/>
</dbReference>
<evidence type="ECO:0000259" key="3">
    <source>
        <dbReference type="SMART" id="SM00471"/>
    </source>
</evidence>
<evidence type="ECO:0000256" key="1">
    <source>
        <dbReference type="SAM" id="MobiDB-lite"/>
    </source>
</evidence>
<dbReference type="PANTHER" id="PTHR36442">
    <property type="entry name" value="CYCLIC-DI-AMP PHOSPHODIESTERASE PGPH"/>
    <property type="match status" value="1"/>
</dbReference>
<dbReference type="Gene3D" id="1.10.3210.10">
    <property type="entry name" value="Hypothetical protein af1432"/>
    <property type="match status" value="1"/>
</dbReference>
<evidence type="ECO:0000313" key="5">
    <source>
        <dbReference type="Proteomes" id="UP000324159"/>
    </source>
</evidence>
<sequence length="790" mass="87489">MSRPEKKTDAVPRKLARGAADNGRFWGIDKKYQPYLLLCLLAFVLTLIIVPKGGFTPAHYAPGDVAAIDIKAPRDLLIPDEKLTAKKRQEAQQAVLPLYDFDPAVGSDLTDRLRQVFGILAPERLEEGDLHRVESEVEGVLGLDVDEGQFAILRQLAAKSELHQPLLDEVTRALSVKAVANLQLFKQDREKGVVVRDLVAGTEAELADLTEVVGVGEIRDRLLAGLKRAGLDRRQRKVLHGLLVRMVRPNLTFNKNETEERKRRAAEAVQPILIQVKKGEMIVREGARVTEEQVRKLKALRDLKKDRRNLSAAAGMLLVLLLVLLVSFQFAGKNISKFRLQPRDMLFLVLTFSGLFVLIKLAIFLAAAVETAFPYIDSASFYYLIPFAAGAVLVRIVLNSEVALVFSALVALAVGLLFSNSLFLALYVLIGSLTGAHFVRHCGTRSALYRAGWQVSLVNMAMVFGLHLMAGHSLSIQLLYKLGFAMAGGFFCAIVATAAVPLIEAVFKYTTDIKLLELANLNTPVLRQLMVQAPGTYHHSIVVGNLAEAGAEAIGANPLLARVAAYYHDIGKIKKPLYFVENQSGTENKHDKLSPSMSALILMAHIKDGVELARENRLGRELIDILRQHHGTALMKYFYDKAKNQQDPEVQQVDERDYRYPGPKPQTREAALIMLADAVEAAGRTLTDPTPARIQGMVQKIINNIFIDGQLDECELTLKDLHKIARSFNRILAGIFHYRIDYPEPVHKEKEPTRKKNGDHTDRESAGEAADRPGRTGKGGAEDLKRLGMS</sequence>
<keyword evidence="4" id="KW-0378">Hydrolase</keyword>
<dbReference type="AlphaFoldDB" id="A0A5D3WN81"/>
<accession>A0A5D3WN81</accession>
<keyword evidence="2" id="KW-1133">Transmembrane helix</keyword>
<dbReference type="GO" id="GO:0016787">
    <property type="term" value="F:hydrolase activity"/>
    <property type="evidence" value="ECO:0007669"/>
    <property type="project" value="UniProtKB-KW"/>
</dbReference>
<dbReference type="Proteomes" id="UP000324159">
    <property type="component" value="Unassembled WGS sequence"/>
</dbReference>
<dbReference type="InterPro" id="IPR006674">
    <property type="entry name" value="HD_domain"/>
</dbReference>
<dbReference type="InterPro" id="IPR003607">
    <property type="entry name" value="HD/PDEase_dom"/>
</dbReference>
<feature type="transmembrane region" description="Helical" evidence="2">
    <location>
        <begin position="346"/>
        <end position="369"/>
    </location>
</feature>
<feature type="transmembrane region" description="Helical" evidence="2">
    <location>
        <begin position="381"/>
        <end position="398"/>
    </location>
</feature>
<feature type="transmembrane region" description="Helical" evidence="2">
    <location>
        <begin position="32"/>
        <end position="50"/>
    </location>
</feature>
<feature type="transmembrane region" description="Helical" evidence="2">
    <location>
        <begin position="404"/>
        <end position="430"/>
    </location>
</feature>
<feature type="region of interest" description="Disordered" evidence="1">
    <location>
        <begin position="747"/>
        <end position="790"/>
    </location>
</feature>
<proteinExistence type="predicted"/>
<dbReference type="RefSeq" id="WP_148894218.1">
    <property type="nucleotide sequence ID" value="NZ_VNIB01000001.1"/>
</dbReference>
<keyword evidence="5" id="KW-1185">Reference proteome</keyword>